<feature type="compositionally biased region" description="Polar residues" evidence="1">
    <location>
        <begin position="97"/>
        <end position="107"/>
    </location>
</feature>
<sequence>MPATPKRDGDFPATSIGRSSGSRLHLHAASSSTHEAHAHPLLSPGRSSSPTPSEQPHSGMSPPTTNVNSNGGLGPQKYIPYTPRQRVTPTTTTTTVHPSTASPQHGSHQGGGDATSKLQLMHLKAAAQAIGLDSGTLGWTMLERLVMNVHGEGEQEEEGWTVVWNTITSGKATLLLPLETAFTHEKITADFFKDHIVLCDSPSRKDSSIVTFSGLRAGSSAPSNTTTISAASRIPNPFASLFGGNSASNSKSSSPAPAALSLSVPSSPPTSLRNLDTSASAIDTHPSTSGVIEISAFTIDRRIVRKEIAKEVNKALKNELKALLAASIAQPSAGTTNAVPVPIPGWVVERVLDLTKEWFPFVKKPSTIGSPLRKSHSGSGNSSSSGKEGGDEKGWTVNLMEENPEDVAQKLQDFYFMLEQDMRAGGTPFISRRKEREKEKERKDREKEDKHTEKEKEGSGGEEEAQDREKRVLERLEGESRIRDVMEAVERVVTSLFYDRLFMQATTDDASHDEALSNRIAALNMLDLSLRHLGIQVGSSSLSPTNGDSDEEEAEVDVVVKACGEILTQLDTCRSPSDKAAVLVAAHKVVVDGLSRLPPIRLISENDENNRNELERKGGYDEEEELKTAKPTSSTFAAAAAAAQSSPKKADSEGTSTSELGVGADTSGTTTPAPEGTSDIASAAAAGASDSLPSKPKAPPPPLPIDSSQPSIPSSQAQSSHQHPQLSPVPSKSKSNRKQDPTPVSGDVLLPLIIFSVVKSNPPHLVSNLLFTQRFRNQSVGGEESYCLINLMAVAEFLENVDMAGLGLGEVDKVVSTADLTPIPLTRSPVTAETPLEPVDGLPGSLRGRVGQQVDAIADSANKVISGVVDSSFGILRSFMPDPTKSPALPSSGNGRLTPNGAAAAGMSTGFGLLRRESGFSIASLAASLPVSIPGRARSITGGGEEAGQQLVTVSRPSSVKSFKAKSLRVKVGGSDEEEDDDESMDDEDSEHDRASEDGEVSNASADEGEEDGSAAEDGEGYITGGGDTRSIRSFESMLSASRQGSRGENKSRMSKARKSLSDRLASVSALAGRKTSPPPSSRRSSLLLQPRPTAGSPPASPRVASPSPILNHPMSLRLPPPKQRFMECTPDDLRLSEVGELLREYRRLVEGVRAAGGFDE</sequence>
<accession>A0A9P5NGT9</accession>
<feature type="compositionally biased region" description="Low complexity" evidence="1">
    <location>
        <begin position="377"/>
        <end position="386"/>
    </location>
</feature>
<feature type="compositionally biased region" description="Acidic residues" evidence="1">
    <location>
        <begin position="1007"/>
        <end position="1020"/>
    </location>
</feature>
<feature type="region of interest" description="Disordered" evidence="1">
    <location>
        <begin position="967"/>
        <end position="1123"/>
    </location>
</feature>
<dbReference type="GO" id="GO:0016192">
    <property type="term" value="P:vesicle-mediated transport"/>
    <property type="evidence" value="ECO:0007669"/>
    <property type="project" value="InterPro"/>
</dbReference>
<dbReference type="GO" id="GO:0005829">
    <property type="term" value="C:cytosol"/>
    <property type="evidence" value="ECO:0007669"/>
    <property type="project" value="TreeGrafter"/>
</dbReference>
<dbReference type="Pfam" id="PF02204">
    <property type="entry name" value="VPS9"/>
    <property type="match status" value="1"/>
</dbReference>
<feature type="region of interest" description="Disordered" evidence="1">
    <location>
        <begin position="1"/>
        <end position="114"/>
    </location>
</feature>
<feature type="region of interest" description="Disordered" evidence="1">
    <location>
        <begin position="426"/>
        <end position="470"/>
    </location>
</feature>
<comment type="caution">
    <text evidence="3">The sequence shown here is derived from an EMBL/GenBank/DDBJ whole genome shotgun (WGS) entry which is preliminary data.</text>
</comment>
<dbReference type="InterPro" id="IPR037191">
    <property type="entry name" value="VPS9_dom_sf"/>
</dbReference>
<name>A0A9P5NGT9_GYMJU</name>
<dbReference type="GO" id="GO:0030139">
    <property type="term" value="C:endocytic vesicle"/>
    <property type="evidence" value="ECO:0007669"/>
    <property type="project" value="TreeGrafter"/>
</dbReference>
<feature type="compositionally biased region" description="Low complexity" evidence="1">
    <location>
        <begin position="705"/>
        <end position="731"/>
    </location>
</feature>
<feature type="compositionally biased region" description="Polar residues" evidence="1">
    <location>
        <begin position="45"/>
        <end position="70"/>
    </location>
</feature>
<feature type="compositionally biased region" description="Low complexity" evidence="1">
    <location>
        <begin position="82"/>
        <end position="96"/>
    </location>
</feature>
<feature type="region of interest" description="Disordered" evidence="1">
    <location>
        <begin position="369"/>
        <end position="394"/>
    </location>
</feature>
<dbReference type="OrthoDB" id="10264848at2759"/>
<protein>
    <recommendedName>
        <fullName evidence="2">VPS9 domain-containing protein</fullName>
    </recommendedName>
</protein>
<feature type="compositionally biased region" description="Low complexity" evidence="1">
    <location>
        <begin position="19"/>
        <end position="33"/>
    </location>
</feature>
<dbReference type="PANTHER" id="PTHR23101:SF25">
    <property type="entry name" value="GTPASE-ACTIVATING PROTEIN AND VPS9 DOMAIN-CONTAINING PROTEIN 1"/>
    <property type="match status" value="1"/>
</dbReference>
<feature type="compositionally biased region" description="Low complexity" evidence="1">
    <location>
        <begin position="1082"/>
        <end position="1109"/>
    </location>
</feature>
<evidence type="ECO:0000313" key="3">
    <source>
        <dbReference type="EMBL" id="KAF8884076.1"/>
    </source>
</evidence>
<feature type="compositionally biased region" description="Basic and acidic residues" evidence="1">
    <location>
        <begin position="1"/>
        <end position="10"/>
    </location>
</feature>
<feature type="compositionally biased region" description="Polar residues" evidence="1">
    <location>
        <begin position="1032"/>
        <end position="1045"/>
    </location>
</feature>
<dbReference type="GO" id="GO:0005085">
    <property type="term" value="F:guanyl-nucleotide exchange factor activity"/>
    <property type="evidence" value="ECO:0007669"/>
    <property type="project" value="InterPro"/>
</dbReference>
<dbReference type="GO" id="GO:0031267">
    <property type="term" value="F:small GTPase binding"/>
    <property type="evidence" value="ECO:0007669"/>
    <property type="project" value="TreeGrafter"/>
</dbReference>
<dbReference type="PANTHER" id="PTHR23101">
    <property type="entry name" value="RAB GDP/GTP EXCHANGE FACTOR"/>
    <property type="match status" value="1"/>
</dbReference>
<dbReference type="PROSITE" id="PS51205">
    <property type="entry name" value="VPS9"/>
    <property type="match status" value="1"/>
</dbReference>
<evidence type="ECO:0000313" key="4">
    <source>
        <dbReference type="Proteomes" id="UP000724874"/>
    </source>
</evidence>
<feature type="compositionally biased region" description="Basic and acidic residues" evidence="1">
    <location>
        <begin position="432"/>
        <end position="459"/>
    </location>
</feature>
<reference evidence="3" key="1">
    <citation type="submission" date="2020-11" db="EMBL/GenBank/DDBJ databases">
        <authorList>
            <consortium name="DOE Joint Genome Institute"/>
            <person name="Ahrendt S."/>
            <person name="Riley R."/>
            <person name="Andreopoulos W."/>
            <person name="LaButti K."/>
            <person name="Pangilinan J."/>
            <person name="Ruiz-duenas F.J."/>
            <person name="Barrasa J.M."/>
            <person name="Sanchez-Garcia M."/>
            <person name="Camarero S."/>
            <person name="Miyauchi S."/>
            <person name="Serrano A."/>
            <person name="Linde D."/>
            <person name="Babiker R."/>
            <person name="Drula E."/>
            <person name="Ayuso-Fernandez I."/>
            <person name="Pacheco R."/>
            <person name="Padilla G."/>
            <person name="Ferreira P."/>
            <person name="Barriuso J."/>
            <person name="Kellner H."/>
            <person name="Castanera R."/>
            <person name="Alfaro M."/>
            <person name="Ramirez L."/>
            <person name="Pisabarro A.G."/>
            <person name="Kuo A."/>
            <person name="Tritt A."/>
            <person name="Lipzen A."/>
            <person name="He G."/>
            <person name="Yan M."/>
            <person name="Ng V."/>
            <person name="Cullen D."/>
            <person name="Martin F."/>
            <person name="Rosso M.-N."/>
            <person name="Henrissat B."/>
            <person name="Hibbett D."/>
            <person name="Martinez A.T."/>
            <person name="Grigoriev I.V."/>
        </authorList>
    </citation>
    <scope>NUCLEOTIDE SEQUENCE</scope>
    <source>
        <strain evidence="3">AH 44721</strain>
    </source>
</reference>
<feature type="region of interest" description="Disordered" evidence="1">
    <location>
        <begin position="253"/>
        <end position="272"/>
    </location>
</feature>
<feature type="compositionally biased region" description="Low complexity" evidence="1">
    <location>
        <begin position="629"/>
        <end position="647"/>
    </location>
</feature>
<dbReference type="EMBL" id="JADNYJ010000111">
    <property type="protein sequence ID" value="KAF8884076.1"/>
    <property type="molecule type" value="Genomic_DNA"/>
</dbReference>
<dbReference type="InterPro" id="IPR045046">
    <property type="entry name" value="Vps9-like"/>
</dbReference>
<dbReference type="Gene3D" id="1.20.1050.80">
    <property type="entry name" value="VPS9 domain"/>
    <property type="match status" value="2"/>
</dbReference>
<dbReference type="AlphaFoldDB" id="A0A9P5NGT9"/>
<feature type="region of interest" description="Disordered" evidence="1">
    <location>
        <begin position="612"/>
        <end position="743"/>
    </location>
</feature>
<organism evidence="3 4">
    <name type="scientific">Gymnopilus junonius</name>
    <name type="common">Spectacular rustgill mushroom</name>
    <name type="synonym">Gymnopilus spectabilis subsp. junonius</name>
    <dbReference type="NCBI Taxonomy" id="109634"/>
    <lineage>
        <taxon>Eukaryota</taxon>
        <taxon>Fungi</taxon>
        <taxon>Dikarya</taxon>
        <taxon>Basidiomycota</taxon>
        <taxon>Agaricomycotina</taxon>
        <taxon>Agaricomycetes</taxon>
        <taxon>Agaricomycetidae</taxon>
        <taxon>Agaricales</taxon>
        <taxon>Agaricineae</taxon>
        <taxon>Hymenogastraceae</taxon>
        <taxon>Gymnopilus</taxon>
    </lineage>
</organism>
<feature type="domain" description="VPS9" evidence="2">
    <location>
        <begin position="510"/>
        <end position="807"/>
    </location>
</feature>
<keyword evidence="4" id="KW-1185">Reference proteome</keyword>
<dbReference type="InterPro" id="IPR003123">
    <property type="entry name" value="VPS9"/>
</dbReference>
<evidence type="ECO:0000259" key="2">
    <source>
        <dbReference type="PROSITE" id="PS51205"/>
    </source>
</evidence>
<evidence type="ECO:0000256" key="1">
    <source>
        <dbReference type="SAM" id="MobiDB-lite"/>
    </source>
</evidence>
<dbReference type="SUPFAM" id="SSF109993">
    <property type="entry name" value="VPS9 domain"/>
    <property type="match status" value="1"/>
</dbReference>
<proteinExistence type="predicted"/>
<gene>
    <name evidence="3" type="ORF">CPB84DRAFT_1850791</name>
</gene>
<dbReference type="Proteomes" id="UP000724874">
    <property type="component" value="Unassembled WGS sequence"/>
</dbReference>
<feature type="compositionally biased region" description="Low complexity" evidence="1">
    <location>
        <begin position="678"/>
        <end position="695"/>
    </location>
</feature>
<feature type="compositionally biased region" description="Acidic residues" evidence="1">
    <location>
        <begin position="975"/>
        <end position="990"/>
    </location>
</feature>